<dbReference type="AlphaFoldDB" id="H0XUT7"/>
<dbReference type="InterPro" id="IPR013783">
    <property type="entry name" value="Ig-like_fold"/>
</dbReference>
<dbReference type="Ensembl" id="ENSOGAT00000026936.1">
    <property type="protein sequence ID" value="ENSOGAP00000019879.1"/>
    <property type="gene ID" value="ENSOGAG00000030220.1"/>
</dbReference>
<sequence length="114" mass="12759">MGTRLVCCAAFCLLAAGSFEAKVTQTPGHLVKGIGQKAKMDCIPQEGHNFLYWYQLSQNKELQFLISFQFKRIFDQTEMYKERFSAECPSDSPCSLEIPSPQPGDSALYFCASS</sequence>
<evidence type="ECO:0000313" key="5">
    <source>
        <dbReference type="Ensembl" id="ENSOGAP00000019879.1"/>
    </source>
</evidence>
<dbReference type="EMBL" id="AAQR03083281">
    <property type="status" value="NOT_ANNOTATED_CDS"/>
    <property type="molecule type" value="Genomic_DNA"/>
</dbReference>
<proteinExistence type="predicted"/>
<dbReference type="Proteomes" id="UP000005225">
    <property type="component" value="Unassembled WGS sequence"/>
</dbReference>
<protein>
    <submittedName>
        <fullName evidence="5">T cell receptor beta variable 23-1 (non-functional)</fullName>
    </submittedName>
</protein>
<dbReference type="InterPro" id="IPR036179">
    <property type="entry name" value="Ig-like_dom_sf"/>
</dbReference>
<dbReference type="HOGENOM" id="CLU_077975_9_4_1"/>
<evidence type="ECO:0000313" key="6">
    <source>
        <dbReference type="Proteomes" id="UP000005225"/>
    </source>
</evidence>
<dbReference type="InterPro" id="IPR050413">
    <property type="entry name" value="TCR_beta_variable"/>
</dbReference>
<evidence type="ECO:0000256" key="1">
    <source>
        <dbReference type="ARBA" id="ARBA00022729"/>
    </source>
</evidence>
<dbReference type="InterPro" id="IPR013106">
    <property type="entry name" value="Ig_V-set"/>
</dbReference>
<dbReference type="eggNOG" id="ENOG502SA48">
    <property type="taxonomic scope" value="Eukaryota"/>
</dbReference>
<keyword evidence="2" id="KW-0391">Immunity</keyword>
<dbReference type="FunCoup" id="H0XUT7">
    <property type="interactions" value="127"/>
</dbReference>
<dbReference type="OMA" id="AKMDCIP"/>
<name>H0XUT7_OTOGA</name>
<dbReference type="STRING" id="30611.ENSOGAP00000019879"/>
<dbReference type="Gene3D" id="2.60.40.10">
    <property type="entry name" value="Immunoglobulins"/>
    <property type="match status" value="1"/>
</dbReference>
<dbReference type="GO" id="GO:0005886">
    <property type="term" value="C:plasma membrane"/>
    <property type="evidence" value="ECO:0007669"/>
    <property type="project" value="TreeGrafter"/>
</dbReference>
<keyword evidence="6" id="KW-1185">Reference proteome</keyword>
<feature type="chain" id="PRO_5003546097" evidence="3">
    <location>
        <begin position="22"/>
        <end position="114"/>
    </location>
</feature>
<dbReference type="GO" id="GO:0007166">
    <property type="term" value="P:cell surface receptor signaling pathway"/>
    <property type="evidence" value="ECO:0007669"/>
    <property type="project" value="TreeGrafter"/>
</dbReference>
<accession>H0XUT7</accession>
<feature type="signal peptide" evidence="3">
    <location>
        <begin position="1"/>
        <end position="21"/>
    </location>
</feature>
<organism evidence="5 6">
    <name type="scientific">Otolemur garnettii</name>
    <name type="common">Small-eared galago</name>
    <name type="synonym">Garnett's greater bushbaby</name>
    <dbReference type="NCBI Taxonomy" id="30611"/>
    <lineage>
        <taxon>Eukaryota</taxon>
        <taxon>Metazoa</taxon>
        <taxon>Chordata</taxon>
        <taxon>Craniata</taxon>
        <taxon>Vertebrata</taxon>
        <taxon>Euteleostomi</taxon>
        <taxon>Mammalia</taxon>
        <taxon>Eutheria</taxon>
        <taxon>Euarchontoglires</taxon>
        <taxon>Primates</taxon>
        <taxon>Strepsirrhini</taxon>
        <taxon>Lorisiformes</taxon>
        <taxon>Galagidae</taxon>
        <taxon>Otolemur</taxon>
    </lineage>
</organism>
<dbReference type="GeneTree" id="ENSGT00940000155819"/>
<evidence type="ECO:0000256" key="2">
    <source>
        <dbReference type="ARBA" id="ARBA00022859"/>
    </source>
</evidence>
<evidence type="ECO:0000259" key="4">
    <source>
        <dbReference type="Pfam" id="PF07686"/>
    </source>
</evidence>
<dbReference type="InParanoid" id="H0XUT7"/>
<feature type="domain" description="Immunoglobulin V-set" evidence="4">
    <location>
        <begin position="25"/>
        <end position="112"/>
    </location>
</feature>
<dbReference type="SUPFAM" id="SSF48726">
    <property type="entry name" value="Immunoglobulin"/>
    <property type="match status" value="1"/>
</dbReference>
<reference evidence="5" key="3">
    <citation type="submission" date="2025-09" db="UniProtKB">
        <authorList>
            <consortium name="Ensembl"/>
        </authorList>
    </citation>
    <scope>IDENTIFICATION</scope>
</reference>
<dbReference type="Pfam" id="PF07686">
    <property type="entry name" value="V-set"/>
    <property type="match status" value="1"/>
</dbReference>
<reference evidence="6" key="1">
    <citation type="submission" date="2011-03" db="EMBL/GenBank/DDBJ databases">
        <title>Version 3 of the genome sequence of Otolemur garnettii (Bushbaby).</title>
        <authorList>
            <consortium name="The Broad Institute Genome Sequencing Platform"/>
            <person name="Di Palma F."/>
            <person name="Johnson J."/>
            <person name="Lander E.S."/>
            <person name="Lindblad-Toh K."/>
            <person name="Jaffe D.B."/>
            <person name="Gnerre S."/>
            <person name="MacCallum I."/>
            <person name="Przybylski D."/>
            <person name="Ribeiro F.J."/>
            <person name="Burton J.N."/>
            <person name="Walker B.J."/>
            <person name="Sharpe T."/>
            <person name="Hall G."/>
        </authorList>
    </citation>
    <scope>NUCLEOTIDE SEQUENCE [LARGE SCALE GENOMIC DNA]</scope>
</reference>
<keyword evidence="1 3" id="KW-0732">Signal</keyword>
<dbReference type="PANTHER" id="PTHR23268">
    <property type="entry name" value="T-CELL RECEPTOR BETA CHAIN"/>
    <property type="match status" value="1"/>
</dbReference>
<reference evidence="5" key="2">
    <citation type="submission" date="2025-08" db="UniProtKB">
        <authorList>
            <consortium name="Ensembl"/>
        </authorList>
    </citation>
    <scope>IDENTIFICATION</scope>
</reference>
<dbReference type="GO" id="GO:0002376">
    <property type="term" value="P:immune system process"/>
    <property type="evidence" value="ECO:0007669"/>
    <property type="project" value="UniProtKB-KW"/>
</dbReference>
<dbReference type="PANTHER" id="PTHR23268:SF82">
    <property type="entry name" value="NON-FUNCTIONAL T CELL RECEPTOR BETA VARIABLE 23-1-RELATED"/>
    <property type="match status" value="1"/>
</dbReference>
<evidence type="ECO:0000256" key="3">
    <source>
        <dbReference type="SAM" id="SignalP"/>
    </source>
</evidence>